<gene>
    <name evidence="2" type="ORF">FC18_GL001101</name>
</gene>
<feature type="transmembrane region" description="Helical" evidence="1">
    <location>
        <begin position="79"/>
        <end position="98"/>
    </location>
</feature>
<organism evidence="2 3">
    <name type="scientific">Lacticaseibacillus sharpeae JCM 1186 = DSM 20505</name>
    <dbReference type="NCBI Taxonomy" id="1291052"/>
    <lineage>
        <taxon>Bacteria</taxon>
        <taxon>Bacillati</taxon>
        <taxon>Bacillota</taxon>
        <taxon>Bacilli</taxon>
        <taxon>Lactobacillales</taxon>
        <taxon>Lactobacillaceae</taxon>
        <taxon>Lacticaseibacillus</taxon>
    </lineage>
</organism>
<comment type="caution">
    <text evidence="2">The sequence shown here is derived from an EMBL/GenBank/DDBJ whole genome shotgun (WGS) entry which is preliminary data.</text>
</comment>
<dbReference type="PATRIC" id="fig|1291052.5.peg.1118"/>
<keyword evidence="3" id="KW-1185">Reference proteome</keyword>
<dbReference type="AlphaFoldDB" id="A0A0R1ZMG5"/>
<evidence type="ECO:0000313" key="2">
    <source>
        <dbReference type="EMBL" id="KRM55727.1"/>
    </source>
</evidence>
<dbReference type="STRING" id="1291052.FC18_GL001101"/>
<keyword evidence="1" id="KW-1133">Transmembrane helix</keyword>
<evidence type="ECO:0000256" key="1">
    <source>
        <dbReference type="SAM" id="Phobius"/>
    </source>
</evidence>
<dbReference type="Proteomes" id="UP000051679">
    <property type="component" value="Unassembled WGS sequence"/>
</dbReference>
<feature type="transmembrane region" description="Helical" evidence="1">
    <location>
        <begin position="147"/>
        <end position="171"/>
    </location>
</feature>
<sequence>MVFCAIMRIPSPQICRFLTEAALVTACPPLHNAQVAAFGARQAQTFWLTFYNEGVGILPRLPKGLTAMRKTETHTTKRYGETILCLAGGMIGLLVALLEQTATTAQMQIDPGAPIDGRAFGMMIACMFAICLPFFMNDGRTVVITALYVCGVFAIICGGLPAILSGMLIIAGATVGLMRP</sequence>
<keyword evidence="1" id="KW-0812">Transmembrane</keyword>
<protein>
    <submittedName>
        <fullName evidence="2">Uncharacterized protein</fullName>
    </submittedName>
</protein>
<name>A0A0R1ZMG5_9LACO</name>
<proteinExistence type="predicted"/>
<dbReference type="EMBL" id="AYYO01000014">
    <property type="protein sequence ID" value="KRM55727.1"/>
    <property type="molecule type" value="Genomic_DNA"/>
</dbReference>
<accession>A0A0R1ZMG5</accession>
<reference evidence="2 3" key="1">
    <citation type="journal article" date="2015" name="Genome Announc.">
        <title>Expanding the biotechnology potential of lactobacilli through comparative genomics of 213 strains and associated genera.</title>
        <authorList>
            <person name="Sun Z."/>
            <person name="Harris H.M."/>
            <person name="McCann A."/>
            <person name="Guo C."/>
            <person name="Argimon S."/>
            <person name="Zhang W."/>
            <person name="Yang X."/>
            <person name="Jeffery I.B."/>
            <person name="Cooney J.C."/>
            <person name="Kagawa T.F."/>
            <person name="Liu W."/>
            <person name="Song Y."/>
            <person name="Salvetti E."/>
            <person name="Wrobel A."/>
            <person name="Rasinkangas P."/>
            <person name="Parkhill J."/>
            <person name="Rea M.C."/>
            <person name="O'Sullivan O."/>
            <person name="Ritari J."/>
            <person name="Douillard F.P."/>
            <person name="Paul Ross R."/>
            <person name="Yang R."/>
            <person name="Briner A.E."/>
            <person name="Felis G.E."/>
            <person name="de Vos W.M."/>
            <person name="Barrangou R."/>
            <person name="Klaenhammer T.R."/>
            <person name="Caufield P.W."/>
            <person name="Cui Y."/>
            <person name="Zhang H."/>
            <person name="O'Toole P.W."/>
        </authorList>
    </citation>
    <scope>NUCLEOTIDE SEQUENCE [LARGE SCALE GENOMIC DNA]</scope>
    <source>
        <strain evidence="2 3">DSM 20505</strain>
    </source>
</reference>
<feature type="transmembrane region" description="Helical" evidence="1">
    <location>
        <begin position="118"/>
        <end position="135"/>
    </location>
</feature>
<keyword evidence="1" id="KW-0472">Membrane</keyword>
<evidence type="ECO:0000313" key="3">
    <source>
        <dbReference type="Proteomes" id="UP000051679"/>
    </source>
</evidence>